<reference evidence="1" key="2">
    <citation type="submission" date="2020-11" db="EMBL/GenBank/DDBJ databases">
        <authorList>
            <person name="McCartney M.A."/>
            <person name="Auch B."/>
            <person name="Kono T."/>
            <person name="Mallez S."/>
            <person name="Becker A."/>
            <person name="Gohl D.M."/>
            <person name="Silverstein K.A.T."/>
            <person name="Koren S."/>
            <person name="Bechman K.B."/>
            <person name="Herman A."/>
            <person name="Abrahante J.E."/>
            <person name="Garbe J."/>
        </authorList>
    </citation>
    <scope>NUCLEOTIDE SEQUENCE</scope>
    <source>
        <strain evidence="1">Duluth1</strain>
        <tissue evidence="1">Whole animal</tissue>
    </source>
</reference>
<organism evidence="1 2">
    <name type="scientific">Dreissena polymorpha</name>
    <name type="common">Zebra mussel</name>
    <name type="synonym">Mytilus polymorpha</name>
    <dbReference type="NCBI Taxonomy" id="45954"/>
    <lineage>
        <taxon>Eukaryota</taxon>
        <taxon>Metazoa</taxon>
        <taxon>Spiralia</taxon>
        <taxon>Lophotrochozoa</taxon>
        <taxon>Mollusca</taxon>
        <taxon>Bivalvia</taxon>
        <taxon>Autobranchia</taxon>
        <taxon>Heteroconchia</taxon>
        <taxon>Euheterodonta</taxon>
        <taxon>Imparidentia</taxon>
        <taxon>Neoheterodontei</taxon>
        <taxon>Myida</taxon>
        <taxon>Dreissenoidea</taxon>
        <taxon>Dreissenidae</taxon>
        <taxon>Dreissena</taxon>
    </lineage>
</organism>
<dbReference type="AlphaFoldDB" id="A0A9D4JKM7"/>
<gene>
    <name evidence="1" type="ORF">DPMN_139290</name>
</gene>
<comment type="caution">
    <text evidence="1">The sequence shown here is derived from an EMBL/GenBank/DDBJ whole genome shotgun (WGS) entry which is preliminary data.</text>
</comment>
<evidence type="ECO:0000313" key="2">
    <source>
        <dbReference type="Proteomes" id="UP000828390"/>
    </source>
</evidence>
<sequence length="79" mass="9242">MDEISVRECCKIKAKDDTSLLKQNLNKHRNHTSADKITPITKMVRQVCEMEVHTKSIEPEVTFMEYLRPSRSRPINVLE</sequence>
<proteinExistence type="predicted"/>
<keyword evidence="2" id="KW-1185">Reference proteome</keyword>
<protein>
    <submittedName>
        <fullName evidence="1">Uncharacterized protein</fullName>
    </submittedName>
</protein>
<evidence type="ECO:0000313" key="1">
    <source>
        <dbReference type="EMBL" id="KAH3810892.1"/>
    </source>
</evidence>
<accession>A0A9D4JKM7</accession>
<dbReference type="Proteomes" id="UP000828390">
    <property type="component" value="Unassembled WGS sequence"/>
</dbReference>
<reference evidence="1" key="1">
    <citation type="journal article" date="2019" name="bioRxiv">
        <title>The Genome of the Zebra Mussel, Dreissena polymorpha: A Resource for Invasive Species Research.</title>
        <authorList>
            <person name="McCartney M.A."/>
            <person name="Auch B."/>
            <person name="Kono T."/>
            <person name="Mallez S."/>
            <person name="Zhang Y."/>
            <person name="Obille A."/>
            <person name="Becker A."/>
            <person name="Abrahante J.E."/>
            <person name="Garbe J."/>
            <person name="Badalamenti J.P."/>
            <person name="Herman A."/>
            <person name="Mangelson H."/>
            <person name="Liachko I."/>
            <person name="Sullivan S."/>
            <person name="Sone E.D."/>
            <person name="Koren S."/>
            <person name="Silverstein K.A.T."/>
            <person name="Beckman K.B."/>
            <person name="Gohl D.M."/>
        </authorList>
    </citation>
    <scope>NUCLEOTIDE SEQUENCE</scope>
    <source>
        <strain evidence="1">Duluth1</strain>
        <tissue evidence="1">Whole animal</tissue>
    </source>
</reference>
<dbReference type="EMBL" id="JAIWYP010000006">
    <property type="protein sequence ID" value="KAH3810892.1"/>
    <property type="molecule type" value="Genomic_DNA"/>
</dbReference>
<name>A0A9D4JKM7_DREPO</name>